<reference evidence="2" key="1">
    <citation type="submission" date="2022-02" db="EMBL/GenBank/DDBJ databases">
        <authorList>
            <person name="Lee M."/>
            <person name="Kim S.-J."/>
            <person name="Jung M.-Y."/>
        </authorList>
    </citation>
    <scope>NUCLEOTIDE SEQUENCE</scope>
    <source>
        <strain evidence="2">JHP9</strain>
    </source>
</reference>
<dbReference type="Pfam" id="PF08666">
    <property type="entry name" value="SAF"/>
    <property type="match status" value="1"/>
</dbReference>
<evidence type="ECO:0000313" key="2">
    <source>
        <dbReference type="EMBL" id="MCL6421813.1"/>
    </source>
</evidence>
<feature type="domain" description="SAF" evidence="1">
    <location>
        <begin position="47"/>
        <end position="109"/>
    </location>
</feature>
<organism evidence="2 3">
    <name type="scientific">Brachybacterium equifaecis</name>
    <dbReference type="NCBI Taxonomy" id="2910770"/>
    <lineage>
        <taxon>Bacteria</taxon>
        <taxon>Bacillati</taxon>
        <taxon>Actinomycetota</taxon>
        <taxon>Actinomycetes</taxon>
        <taxon>Micrococcales</taxon>
        <taxon>Dermabacteraceae</taxon>
        <taxon>Brachybacterium</taxon>
    </lineage>
</organism>
<dbReference type="RefSeq" id="WP_249735976.1">
    <property type="nucleotide sequence ID" value="NZ_JAKNCJ010000001.1"/>
</dbReference>
<dbReference type="SMART" id="SM00858">
    <property type="entry name" value="SAF"/>
    <property type="match status" value="1"/>
</dbReference>
<accession>A0ABT0QVX3</accession>
<protein>
    <submittedName>
        <fullName evidence="2">SAF domain-containing protein</fullName>
    </submittedName>
</protein>
<dbReference type="Gene3D" id="3.90.1210.10">
    <property type="entry name" value="Antifreeze-like/N-acetylneuraminic acid synthase C-terminal domain"/>
    <property type="match status" value="1"/>
</dbReference>
<name>A0ABT0QVX3_9MICO</name>
<dbReference type="EMBL" id="JAKNCJ010000001">
    <property type="protein sequence ID" value="MCL6421813.1"/>
    <property type="molecule type" value="Genomic_DNA"/>
</dbReference>
<gene>
    <name evidence="2" type="ORF">Bequi_00185</name>
</gene>
<comment type="caution">
    <text evidence="2">The sequence shown here is derived from an EMBL/GenBank/DDBJ whole genome shotgun (WGS) entry which is preliminary data.</text>
</comment>
<dbReference type="InterPro" id="IPR013974">
    <property type="entry name" value="SAF"/>
</dbReference>
<evidence type="ECO:0000313" key="3">
    <source>
        <dbReference type="Proteomes" id="UP001203761"/>
    </source>
</evidence>
<keyword evidence="3" id="KW-1185">Reference proteome</keyword>
<proteinExistence type="predicted"/>
<evidence type="ECO:0000259" key="1">
    <source>
        <dbReference type="SMART" id="SM00858"/>
    </source>
</evidence>
<dbReference type="Proteomes" id="UP001203761">
    <property type="component" value="Unassembled WGS sequence"/>
</dbReference>
<dbReference type="CDD" id="cd11614">
    <property type="entry name" value="SAF_CpaB_FlgA_like"/>
    <property type="match status" value="1"/>
</dbReference>
<sequence>MLLRLRSLLPHLRRAARRRRRLLGVLLTAGLLAIAVPSVLPERSPQAGVVQAARPLERGHVLDASDLRTVQIPRALVPPGSGTDPSALIGLRLPSPLHEGDILRPEELAAEAAAPDTRGLAQLVLPVDPSLRERLVPGDALSIVLSTPDPGQTLVVDAVVVDVPVAAATADGGELWAESGSGSQGTAVIVGIAPHNARDVAYATHEGWFLITFID</sequence>